<evidence type="ECO:0000256" key="1">
    <source>
        <dbReference type="SAM" id="Phobius"/>
    </source>
</evidence>
<keyword evidence="1" id="KW-0472">Membrane</keyword>
<evidence type="ECO:0000313" key="2">
    <source>
        <dbReference type="EMBL" id="WKK85950.2"/>
    </source>
</evidence>
<accession>A0AA49JE06</accession>
<proteinExistence type="predicted"/>
<feature type="transmembrane region" description="Helical" evidence="1">
    <location>
        <begin position="17"/>
        <end position="35"/>
    </location>
</feature>
<name>A0AA49JE06_9BACT</name>
<organism evidence="2 3">
    <name type="scientific">Marivirga arenosa</name>
    <dbReference type="NCBI Taxonomy" id="3059076"/>
    <lineage>
        <taxon>Bacteria</taxon>
        <taxon>Pseudomonadati</taxon>
        <taxon>Bacteroidota</taxon>
        <taxon>Cytophagia</taxon>
        <taxon>Cytophagales</taxon>
        <taxon>Marivirgaceae</taxon>
        <taxon>Marivirga</taxon>
    </lineage>
</organism>
<sequence length="181" mass="19951">MENQEVEVNNTQHSLKWGAILGLISVIITLVIYMIDITIMASSARGIISFVIYVAIVIYAGRDYRSKVGGYMSFKDAFLHSFVVLSVSGFIGVVFNILLFTVIDPEAANILIDVTMENTMKSMEVLGGASNEIMDEMAKGIREGYSVVGQAQGYLYLLIFYAIGALIIGAINKKKNQEEEF</sequence>
<dbReference type="RefSeq" id="WP_308355605.1">
    <property type="nucleotide sequence ID" value="NZ_CP129970.2"/>
</dbReference>
<dbReference type="Proteomes" id="UP001244443">
    <property type="component" value="Chromosome"/>
</dbReference>
<keyword evidence="1" id="KW-1133">Transmembrane helix</keyword>
<dbReference type="EMBL" id="CP129970">
    <property type="protein sequence ID" value="WKK85950.2"/>
    <property type="molecule type" value="Genomic_DNA"/>
</dbReference>
<keyword evidence="1" id="KW-0812">Transmembrane</keyword>
<protein>
    <submittedName>
        <fullName evidence="2">DUF4199 domain-containing protein</fullName>
    </submittedName>
</protein>
<dbReference type="Pfam" id="PF13858">
    <property type="entry name" value="DUF4199"/>
    <property type="match status" value="1"/>
</dbReference>
<feature type="transmembrane region" description="Helical" evidence="1">
    <location>
        <begin position="153"/>
        <end position="171"/>
    </location>
</feature>
<dbReference type="AlphaFoldDB" id="A0AA49JE06"/>
<keyword evidence="3" id="KW-1185">Reference proteome</keyword>
<feature type="transmembrane region" description="Helical" evidence="1">
    <location>
        <begin position="82"/>
        <end position="103"/>
    </location>
</feature>
<feature type="transmembrane region" description="Helical" evidence="1">
    <location>
        <begin position="41"/>
        <end position="61"/>
    </location>
</feature>
<evidence type="ECO:0000313" key="3">
    <source>
        <dbReference type="Proteomes" id="UP001244443"/>
    </source>
</evidence>
<reference evidence="2" key="1">
    <citation type="submission" date="2023-08" db="EMBL/GenBank/DDBJ databases">
        <title>Comparative genomics and taxonomic characterization of three novel marine species of genus Marivirga.</title>
        <authorList>
            <person name="Muhammad N."/>
            <person name="Kim S.-G."/>
        </authorList>
    </citation>
    <scope>NUCLEOTIDE SEQUENCE [LARGE SCALE GENOMIC DNA]</scope>
    <source>
        <strain evidence="2">ABR2-2</strain>
    </source>
</reference>
<dbReference type="InterPro" id="IPR025250">
    <property type="entry name" value="DUF4199"/>
</dbReference>
<gene>
    <name evidence="2" type="ORF">QYS48_02555</name>
</gene>